<evidence type="ECO:0000313" key="2">
    <source>
        <dbReference type="Proteomes" id="UP000595662"/>
    </source>
</evidence>
<proteinExistence type="predicted"/>
<dbReference type="RefSeq" id="XP_065957749.1">
    <property type="nucleotide sequence ID" value="XM_066100022.1"/>
</dbReference>
<protein>
    <submittedName>
        <fullName evidence="1">Beta-glucuronidase</fullName>
    </submittedName>
</protein>
<dbReference type="EMBL" id="CP060778">
    <property type="protein sequence ID" value="QQK46983.1"/>
    <property type="molecule type" value="Genomic_DNA"/>
</dbReference>
<sequence length="110" mass="12140">MWSPKFTLLGPFSSSAREGLYRDSKPITILKPQRDTPPVPNNIQTFCVENSFFRGYAGNKSHPNEEKSLLANFRIATGVQLTVRVGSTSQLCLDPLGDVLSLISGIDKRT</sequence>
<accession>A0A7T6XT78</accession>
<gene>
    <name evidence="1" type="ORF">Pdw03_1881</name>
</gene>
<organism evidence="1 2">
    <name type="scientific">Penicillium digitatum</name>
    <name type="common">Green mold</name>
    <dbReference type="NCBI Taxonomy" id="36651"/>
    <lineage>
        <taxon>Eukaryota</taxon>
        <taxon>Fungi</taxon>
        <taxon>Dikarya</taxon>
        <taxon>Ascomycota</taxon>
        <taxon>Pezizomycotina</taxon>
        <taxon>Eurotiomycetes</taxon>
        <taxon>Eurotiomycetidae</taxon>
        <taxon>Eurotiales</taxon>
        <taxon>Aspergillaceae</taxon>
        <taxon>Penicillium</taxon>
    </lineage>
</organism>
<evidence type="ECO:0000313" key="1">
    <source>
        <dbReference type="EMBL" id="QQK46983.1"/>
    </source>
</evidence>
<dbReference type="Proteomes" id="UP000595662">
    <property type="component" value="Chromosome 5"/>
</dbReference>
<dbReference type="AlphaFoldDB" id="A0A7T6XT78"/>
<dbReference type="GeneID" id="90952318"/>
<name>A0A7T6XT78_PENDI</name>
<reference evidence="1 2" key="1">
    <citation type="submission" date="2020-08" db="EMBL/GenBank/DDBJ databases">
        <title>The completed genome sequence of the pathogenic ascomycete fungus Penicillium digitatum.</title>
        <authorList>
            <person name="Wang M."/>
        </authorList>
    </citation>
    <scope>NUCLEOTIDE SEQUENCE [LARGE SCALE GENOMIC DNA]</scope>
    <source>
        <strain evidence="1 2">PdW03</strain>
    </source>
</reference>